<evidence type="ECO:0000313" key="2">
    <source>
        <dbReference type="EMBL" id="ELT93582.1"/>
    </source>
</evidence>
<dbReference type="AlphaFoldDB" id="R7TJA9"/>
<organism evidence="2">
    <name type="scientific">Capitella teleta</name>
    <name type="common">Polychaete worm</name>
    <dbReference type="NCBI Taxonomy" id="283909"/>
    <lineage>
        <taxon>Eukaryota</taxon>
        <taxon>Metazoa</taxon>
        <taxon>Spiralia</taxon>
        <taxon>Lophotrochozoa</taxon>
        <taxon>Annelida</taxon>
        <taxon>Polychaeta</taxon>
        <taxon>Sedentaria</taxon>
        <taxon>Scolecida</taxon>
        <taxon>Capitellidae</taxon>
        <taxon>Capitella</taxon>
    </lineage>
</organism>
<name>R7TJA9_CAPTE</name>
<dbReference type="HOGENOM" id="CLU_2017384_0_0_1"/>
<evidence type="ECO:0000313" key="4">
    <source>
        <dbReference type="Proteomes" id="UP000014760"/>
    </source>
</evidence>
<protein>
    <submittedName>
        <fullName evidence="2 3">Uncharacterized protein</fullName>
    </submittedName>
</protein>
<dbReference type="CDD" id="cd00167">
    <property type="entry name" value="SANT"/>
    <property type="match status" value="1"/>
</dbReference>
<dbReference type="InterPro" id="IPR001005">
    <property type="entry name" value="SANT/Myb"/>
</dbReference>
<dbReference type="EMBL" id="KB309694">
    <property type="protein sequence ID" value="ELT93582.1"/>
    <property type="molecule type" value="Genomic_DNA"/>
</dbReference>
<dbReference type="Proteomes" id="UP000014760">
    <property type="component" value="Unassembled WGS sequence"/>
</dbReference>
<keyword evidence="4" id="KW-1185">Reference proteome</keyword>
<accession>R7TJA9</accession>
<dbReference type="OrthoDB" id="550012at2759"/>
<gene>
    <name evidence="2" type="ORF">CAPTEDRAFT_211272</name>
</gene>
<feature type="compositionally biased region" description="Basic and acidic residues" evidence="1">
    <location>
        <begin position="77"/>
        <end position="86"/>
    </location>
</feature>
<sequence length="123" mass="13799">MAVQANLALDLMLKTLVNSNQFQEMSEKNWAVISRAIPGTNARQCQMRYEELMKADCLTTSANIGSASINSTQIGRSDPDRSDVKSQPETSRNKTKPVWRMTHVRGALPSSMRSYDWQGFSDI</sequence>
<dbReference type="EnsemblMetazoa" id="CapteT211272">
    <property type="protein sequence ID" value="CapteP211272"/>
    <property type="gene ID" value="CapteG211272"/>
</dbReference>
<dbReference type="EMBL" id="AMQN01002615">
    <property type="status" value="NOT_ANNOTATED_CDS"/>
    <property type="molecule type" value="Genomic_DNA"/>
</dbReference>
<reference evidence="4" key="1">
    <citation type="submission" date="2012-12" db="EMBL/GenBank/DDBJ databases">
        <authorList>
            <person name="Hellsten U."/>
            <person name="Grimwood J."/>
            <person name="Chapman J.A."/>
            <person name="Shapiro H."/>
            <person name="Aerts A."/>
            <person name="Otillar R.P."/>
            <person name="Terry A.Y."/>
            <person name="Boore J.L."/>
            <person name="Simakov O."/>
            <person name="Marletaz F."/>
            <person name="Cho S.-J."/>
            <person name="Edsinger-Gonzales E."/>
            <person name="Havlak P."/>
            <person name="Kuo D.-H."/>
            <person name="Larsson T."/>
            <person name="Lv J."/>
            <person name="Arendt D."/>
            <person name="Savage R."/>
            <person name="Osoegawa K."/>
            <person name="de Jong P."/>
            <person name="Lindberg D.R."/>
            <person name="Seaver E.C."/>
            <person name="Weisblat D.A."/>
            <person name="Putnam N.H."/>
            <person name="Grigoriev I.V."/>
            <person name="Rokhsar D.S."/>
        </authorList>
    </citation>
    <scope>NUCLEOTIDE SEQUENCE</scope>
    <source>
        <strain evidence="4">I ESC-2004</strain>
    </source>
</reference>
<evidence type="ECO:0000256" key="1">
    <source>
        <dbReference type="SAM" id="MobiDB-lite"/>
    </source>
</evidence>
<dbReference type="Gene3D" id="1.10.10.60">
    <property type="entry name" value="Homeodomain-like"/>
    <property type="match status" value="1"/>
</dbReference>
<dbReference type="InterPro" id="IPR009057">
    <property type="entry name" value="Homeodomain-like_sf"/>
</dbReference>
<dbReference type="SUPFAM" id="SSF46689">
    <property type="entry name" value="Homeodomain-like"/>
    <property type="match status" value="1"/>
</dbReference>
<reference evidence="3" key="3">
    <citation type="submission" date="2015-06" db="UniProtKB">
        <authorList>
            <consortium name="EnsemblMetazoa"/>
        </authorList>
    </citation>
    <scope>IDENTIFICATION</scope>
</reference>
<proteinExistence type="predicted"/>
<evidence type="ECO:0000313" key="3">
    <source>
        <dbReference type="EnsemblMetazoa" id="CapteP211272"/>
    </source>
</evidence>
<reference evidence="2 4" key="2">
    <citation type="journal article" date="2013" name="Nature">
        <title>Insights into bilaterian evolution from three spiralian genomes.</title>
        <authorList>
            <person name="Simakov O."/>
            <person name="Marletaz F."/>
            <person name="Cho S.J."/>
            <person name="Edsinger-Gonzales E."/>
            <person name="Havlak P."/>
            <person name="Hellsten U."/>
            <person name="Kuo D.H."/>
            <person name="Larsson T."/>
            <person name="Lv J."/>
            <person name="Arendt D."/>
            <person name="Savage R."/>
            <person name="Osoegawa K."/>
            <person name="de Jong P."/>
            <person name="Grimwood J."/>
            <person name="Chapman J.A."/>
            <person name="Shapiro H."/>
            <person name="Aerts A."/>
            <person name="Otillar R.P."/>
            <person name="Terry A.Y."/>
            <person name="Boore J.L."/>
            <person name="Grigoriev I.V."/>
            <person name="Lindberg D.R."/>
            <person name="Seaver E.C."/>
            <person name="Weisblat D.A."/>
            <person name="Putnam N.H."/>
            <person name="Rokhsar D.S."/>
        </authorList>
    </citation>
    <scope>NUCLEOTIDE SEQUENCE</scope>
    <source>
        <strain evidence="2 4">I ESC-2004</strain>
    </source>
</reference>
<feature type="region of interest" description="Disordered" evidence="1">
    <location>
        <begin position="68"/>
        <end position="103"/>
    </location>
</feature>